<evidence type="ECO:0000313" key="1">
    <source>
        <dbReference type="EMBL" id="MBM6736015.1"/>
    </source>
</evidence>
<sequence length="68" mass="7930">MEDKEKKNESSRKNGEMLFGTGLYLWGSGLQKNKISAVFLIIERITLILRTHFEILEYSINQINNLSR</sequence>
<dbReference type="RefSeq" id="WP_205096210.1">
    <property type="nucleotide sequence ID" value="NZ_CALUIP010000038.1"/>
</dbReference>
<comment type="caution">
    <text evidence="1">The sequence shown here is derived from an EMBL/GenBank/DDBJ whole genome shotgun (WGS) entry which is preliminary data.</text>
</comment>
<proteinExistence type="predicted"/>
<accession>A0ABS2E302</accession>
<organism evidence="1 2">
    <name type="scientific">Mediterranea massiliensis</name>
    <dbReference type="NCBI Taxonomy" id="1841865"/>
    <lineage>
        <taxon>Bacteria</taxon>
        <taxon>Pseudomonadati</taxon>
        <taxon>Bacteroidota</taxon>
        <taxon>Bacteroidia</taxon>
        <taxon>Bacteroidales</taxon>
        <taxon>Bacteroidaceae</taxon>
        <taxon>Mediterranea</taxon>
    </lineage>
</organism>
<reference evidence="1 2" key="1">
    <citation type="journal article" date="2021" name="Sci. Rep.">
        <title>The distribution of antibiotic resistance genes in chicken gut microbiota commensals.</title>
        <authorList>
            <person name="Juricova H."/>
            <person name="Matiasovicova J."/>
            <person name="Kubasova T."/>
            <person name="Cejkova D."/>
            <person name="Rychlik I."/>
        </authorList>
    </citation>
    <scope>NUCLEOTIDE SEQUENCE [LARGE SCALE GENOMIC DNA]</scope>
    <source>
        <strain evidence="1 2">An772</strain>
    </source>
</reference>
<dbReference type="Proteomes" id="UP000766986">
    <property type="component" value="Unassembled WGS sequence"/>
</dbReference>
<protein>
    <submittedName>
        <fullName evidence="1">Uncharacterized protein</fullName>
    </submittedName>
</protein>
<evidence type="ECO:0000313" key="2">
    <source>
        <dbReference type="Proteomes" id="UP000766986"/>
    </source>
</evidence>
<keyword evidence="2" id="KW-1185">Reference proteome</keyword>
<gene>
    <name evidence="1" type="ORF">H7U35_12420</name>
</gene>
<dbReference type="EMBL" id="JACLYZ010000033">
    <property type="protein sequence ID" value="MBM6736015.1"/>
    <property type="molecule type" value="Genomic_DNA"/>
</dbReference>
<name>A0ABS2E302_9BACT</name>